<protein>
    <recommendedName>
        <fullName evidence="6 7">Citrate synthase</fullName>
    </recommendedName>
</protein>
<dbReference type="GO" id="GO:0006099">
    <property type="term" value="P:tricarboxylic acid cycle"/>
    <property type="evidence" value="ECO:0007669"/>
    <property type="project" value="UniProtKB-UniRule"/>
</dbReference>
<sequence>MADRKAQLTIDGLDAPVELPIYSGTTGPDVIDVRGLIDHGYFTYDPGFVSTASCESEITYIDGANGVLLHRGFPIEQLATHSNHTEMSYLLLNGEIPDKEAYETFRNSVSRHTMVHEQIVNFFKGFRRDAHPMAVLCGVAGALSAFYHDNLDITQEHDRQVSAIRLIAKMPTLAAMCYKYNIGQPFAYPRNDLDYAENFLYMMFSNPCEEYEINPVAAKAMDRIFMLHADHEQNASTSTVRLAGSTGANPFACISAGIAALWGPAHGGANEAVLNMLAEIGDESEENIQHFVDRAKDKQDAFRLMGFGHRVYRNFDPRARVMKETCDEVLEELGMGDDPQLKIAKRLEQIALEDDYFIERKLYPNVDFYSGIILRALGIPKNMFTVIFAVARTTGWISHWNEMITNGTRIGRPRQLYKGYTQRDYPDQQ</sequence>
<reference evidence="11 12" key="1">
    <citation type="submission" date="2018-07" db="EMBL/GenBank/DDBJ databases">
        <title>Genomic Encyclopedia of Type Strains, Phase IV (KMG-IV): sequencing the most valuable type-strain genomes for metagenomic binning, comparative biology and taxonomic classification.</title>
        <authorList>
            <person name="Goeker M."/>
        </authorList>
    </citation>
    <scope>NUCLEOTIDE SEQUENCE [LARGE SCALE GENOMIC DNA]</scope>
    <source>
        <strain evidence="11 12">DSM 14324</strain>
    </source>
</reference>
<dbReference type="PRINTS" id="PR00143">
    <property type="entry name" value="CITRTSNTHASE"/>
</dbReference>
<dbReference type="InterPro" id="IPR016143">
    <property type="entry name" value="Citrate_synth-like_sm_a-sub"/>
</dbReference>
<proteinExistence type="inferred from homology"/>
<dbReference type="EMBL" id="QRDJ01000006">
    <property type="protein sequence ID" value="REC95852.1"/>
    <property type="molecule type" value="Genomic_DNA"/>
</dbReference>
<dbReference type="InterPro" id="IPR002020">
    <property type="entry name" value="Citrate_synthase"/>
</dbReference>
<evidence type="ECO:0000256" key="2">
    <source>
        <dbReference type="ARBA" id="ARBA00010566"/>
    </source>
</evidence>
<organism evidence="11 12">
    <name type="scientific">Kushneria indalinina DSM 14324</name>
    <dbReference type="NCBI Taxonomy" id="1122140"/>
    <lineage>
        <taxon>Bacteria</taxon>
        <taxon>Pseudomonadati</taxon>
        <taxon>Pseudomonadota</taxon>
        <taxon>Gammaproteobacteria</taxon>
        <taxon>Oceanospirillales</taxon>
        <taxon>Halomonadaceae</taxon>
        <taxon>Kushneria</taxon>
    </lineage>
</organism>
<evidence type="ECO:0000256" key="1">
    <source>
        <dbReference type="ARBA" id="ARBA00004751"/>
    </source>
</evidence>
<dbReference type="InterPro" id="IPR036969">
    <property type="entry name" value="Citrate_synthase_sf"/>
</dbReference>
<dbReference type="PROSITE" id="PS00480">
    <property type="entry name" value="CITRATE_SYNTHASE"/>
    <property type="match status" value="1"/>
</dbReference>
<keyword evidence="12" id="KW-1185">Reference proteome</keyword>
<name>A0A3D9DYI6_9GAMM</name>
<evidence type="ECO:0000256" key="9">
    <source>
        <dbReference type="RuleBase" id="RU003370"/>
    </source>
</evidence>
<dbReference type="RefSeq" id="WP_115852825.1">
    <property type="nucleotide sequence ID" value="NZ_QRDJ01000006.1"/>
</dbReference>
<keyword evidence="4 7" id="KW-0808">Transferase</keyword>
<evidence type="ECO:0000256" key="6">
    <source>
        <dbReference type="NCBIfam" id="TIGR01798"/>
    </source>
</evidence>
<dbReference type="PANTHER" id="PTHR42871:SF1">
    <property type="entry name" value="CITRATE SYNTHASE"/>
    <property type="match status" value="1"/>
</dbReference>
<dbReference type="GO" id="GO:0005737">
    <property type="term" value="C:cytoplasm"/>
    <property type="evidence" value="ECO:0007669"/>
    <property type="project" value="InterPro"/>
</dbReference>
<evidence type="ECO:0000256" key="4">
    <source>
        <dbReference type="ARBA" id="ARBA00022679"/>
    </source>
</evidence>
<dbReference type="Gene3D" id="1.10.230.10">
    <property type="entry name" value="Cytochrome P450-Terp, domain 2"/>
    <property type="match status" value="1"/>
</dbReference>
<dbReference type="PANTHER" id="PTHR42871">
    <property type="entry name" value="CITRATE SYNTHASE"/>
    <property type="match status" value="1"/>
</dbReference>
<comment type="similarity">
    <text evidence="2 7 10">Belongs to the citrate synthase family.</text>
</comment>
<dbReference type="GO" id="GO:0036440">
    <property type="term" value="F:citrate synthase activity"/>
    <property type="evidence" value="ECO:0007669"/>
    <property type="project" value="UniProtKB-EC"/>
</dbReference>
<keyword evidence="3 9" id="KW-0816">Tricarboxylic acid cycle</keyword>
<dbReference type="FunFam" id="1.10.230.10:FF:000002">
    <property type="entry name" value="Citrate synthase"/>
    <property type="match status" value="1"/>
</dbReference>
<dbReference type="InterPro" id="IPR016142">
    <property type="entry name" value="Citrate_synth-like_lrg_a-sub"/>
</dbReference>
<dbReference type="InterPro" id="IPR019810">
    <property type="entry name" value="Citrate_synthase_AS"/>
</dbReference>
<comment type="pathway">
    <text evidence="1 9">Carbohydrate metabolism; tricarboxylic acid cycle; isocitrate from oxaloacetate: step 1/2.</text>
</comment>
<dbReference type="Proteomes" id="UP000256334">
    <property type="component" value="Unassembled WGS sequence"/>
</dbReference>
<comment type="caution">
    <text evidence="11">The sequence shown here is derived from an EMBL/GenBank/DDBJ whole genome shotgun (WGS) entry which is preliminary data.</text>
</comment>
<dbReference type="OrthoDB" id="9800864at2"/>
<evidence type="ECO:0000256" key="10">
    <source>
        <dbReference type="RuleBase" id="RU003406"/>
    </source>
</evidence>
<dbReference type="SUPFAM" id="SSF48256">
    <property type="entry name" value="Citrate synthase"/>
    <property type="match status" value="1"/>
</dbReference>
<dbReference type="CDD" id="cd06114">
    <property type="entry name" value="EcCS_like"/>
    <property type="match status" value="1"/>
</dbReference>
<dbReference type="PIRSF" id="PIRSF001369">
    <property type="entry name" value="Citrate_synth"/>
    <property type="match status" value="1"/>
</dbReference>
<feature type="active site" evidence="8">
    <location>
        <position position="367"/>
    </location>
</feature>
<comment type="catalytic activity">
    <reaction evidence="5 9">
        <text>oxaloacetate + acetyl-CoA + H2O = citrate + CoA + H(+)</text>
        <dbReference type="Rhea" id="RHEA:16845"/>
        <dbReference type="ChEBI" id="CHEBI:15377"/>
        <dbReference type="ChEBI" id="CHEBI:15378"/>
        <dbReference type="ChEBI" id="CHEBI:16452"/>
        <dbReference type="ChEBI" id="CHEBI:16947"/>
        <dbReference type="ChEBI" id="CHEBI:57287"/>
        <dbReference type="ChEBI" id="CHEBI:57288"/>
        <dbReference type="EC" id="2.3.3.16"/>
    </reaction>
</comment>
<evidence type="ECO:0000256" key="3">
    <source>
        <dbReference type="ARBA" id="ARBA00022532"/>
    </source>
</evidence>
<evidence type="ECO:0000256" key="7">
    <source>
        <dbReference type="PIRNR" id="PIRNR001369"/>
    </source>
</evidence>
<dbReference type="Pfam" id="PF00285">
    <property type="entry name" value="Citrate_synt"/>
    <property type="match status" value="1"/>
</dbReference>
<dbReference type="NCBIfam" id="NF004126">
    <property type="entry name" value="PRK05614.1"/>
    <property type="match status" value="1"/>
</dbReference>
<gene>
    <name evidence="11" type="ORF">C8D72_0519</name>
</gene>
<dbReference type="InterPro" id="IPR010953">
    <property type="entry name" value="Citrate_synthase_typ-I"/>
</dbReference>
<dbReference type="UniPathway" id="UPA00223">
    <property type="reaction ID" value="UER00717"/>
</dbReference>
<dbReference type="Gene3D" id="2.20.28.60">
    <property type="match status" value="1"/>
</dbReference>
<evidence type="ECO:0000256" key="8">
    <source>
        <dbReference type="PIRSR" id="PIRSR001369-1"/>
    </source>
</evidence>
<dbReference type="AlphaFoldDB" id="A0A3D9DYI6"/>
<dbReference type="InterPro" id="IPR024176">
    <property type="entry name" value="Citrate_synthase_bac-typ"/>
</dbReference>
<evidence type="ECO:0000313" key="11">
    <source>
        <dbReference type="EMBL" id="REC95852.1"/>
    </source>
</evidence>
<feature type="active site" evidence="8">
    <location>
        <position position="309"/>
    </location>
</feature>
<accession>A0A3D9DYI6</accession>
<evidence type="ECO:0000256" key="5">
    <source>
        <dbReference type="ARBA" id="ARBA00049288"/>
    </source>
</evidence>
<dbReference type="Gene3D" id="1.10.580.10">
    <property type="entry name" value="Citrate Synthase, domain 1"/>
    <property type="match status" value="1"/>
</dbReference>
<dbReference type="NCBIfam" id="TIGR01798">
    <property type="entry name" value="cit_synth_I"/>
    <property type="match status" value="1"/>
</dbReference>
<evidence type="ECO:0000313" key="12">
    <source>
        <dbReference type="Proteomes" id="UP000256334"/>
    </source>
</evidence>